<name>A0A919Y0K3_9BACL</name>
<sequence length="61" mass="7080">MKWTNDISSGFRAQALTIDPIICISERGKQRYEEEEKVAGYRIIGPDDYCTGCRLLRQKQQ</sequence>
<organism evidence="1 2">
    <name type="scientific">Paenibacillus apis</name>
    <dbReference type="NCBI Taxonomy" id="1792174"/>
    <lineage>
        <taxon>Bacteria</taxon>
        <taxon>Bacillati</taxon>
        <taxon>Bacillota</taxon>
        <taxon>Bacilli</taxon>
        <taxon>Bacillales</taxon>
        <taxon>Paenibacillaceae</taxon>
        <taxon>Paenibacillus</taxon>
    </lineage>
</organism>
<reference evidence="1" key="1">
    <citation type="submission" date="2021-03" db="EMBL/GenBank/DDBJ databases">
        <title>Antimicrobial resistance genes in bacteria isolated from Japanese honey, and their potential for conferring macrolide and lincosamide resistance in the American foulbrood pathogen Paenibacillus larvae.</title>
        <authorList>
            <person name="Okamoto M."/>
            <person name="Kumagai M."/>
            <person name="Kanamori H."/>
            <person name="Takamatsu D."/>
        </authorList>
    </citation>
    <scope>NUCLEOTIDE SEQUENCE</scope>
    <source>
        <strain evidence="1">J41TS4</strain>
    </source>
</reference>
<evidence type="ECO:0000313" key="1">
    <source>
        <dbReference type="EMBL" id="GIO42379.1"/>
    </source>
</evidence>
<protein>
    <submittedName>
        <fullName evidence="1">Uncharacterized protein</fullName>
    </submittedName>
</protein>
<proteinExistence type="predicted"/>
<keyword evidence="2" id="KW-1185">Reference proteome</keyword>
<evidence type="ECO:0000313" key="2">
    <source>
        <dbReference type="Proteomes" id="UP000678895"/>
    </source>
</evidence>
<accession>A0A919Y0K3</accession>
<dbReference type="AlphaFoldDB" id="A0A919Y0K3"/>
<gene>
    <name evidence="1" type="ORF">J41TS4_21370</name>
</gene>
<dbReference type="EMBL" id="BORS01000006">
    <property type="protein sequence ID" value="GIO42379.1"/>
    <property type="molecule type" value="Genomic_DNA"/>
</dbReference>
<comment type="caution">
    <text evidence="1">The sequence shown here is derived from an EMBL/GenBank/DDBJ whole genome shotgun (WGS) entry which is preliminary data.</text>
</comment>
<dbReference type="Proteomes" id="UP000678895">
    <property type="component" value="Unassembled WGS sequence"/>
</dbReference>